<dbReference type="PROSITE" id="PS50883">
    <property type="entry name" value="EAL"/>
    <property type="match status" value="1"/>
</dbReference>
<dbReference type="Pfam" id="PF00563">
    <property type="entry name" value="EAL"/>
    <property type="match status" value="1"/>
</dbReference>
<dbReference type="Proteomes" id="UP000253250">
    <property type="component" value="Unassembled WGS sequence"/>
</dbReference>
<dbReference type="SMART" id="SM00052">
    <property type="entry name" value="EAL"/>
    <property type="match status" value="1"/>
</dbReference>
<dbReference type="SMART" id="SM00267">
    <property type="entry name" value="GGDEF"/>
    <property type="match status" value="1"/>
</dbReference>
<evidence type="ECO:0000313" key="4">
    <source>
        <dbReference type="EMBL" id="RCN56106.1"/>
    </source>
</evidence>
<evidence type="ECO:0000259" key="3">
    <source>
        <dbReference type="PROSITE" id="PS50887"/>
    </source>
</evidence>
<feature type="domain" description="EAL" evidence="2">
    <location>
        <begin position="435"/>
        <end position="686"/>
    </location>
</feature>
<dbReference type="AlphaFoldDB" id="A0A368HCF0"/>
<dbReference type="InterPro" id="IPR035919">
    <property type="entry name" value="EAL_sf"/>
</dbReference>
<dbReference type="SUPFAM" id="SSF55781">
    <property type="entry name" value="GAF domain-like"/>
    <property type="match status" value="1"/>
</dbReference>
<reference evidence="4 5" key="1">
    <citation type="submission" date="2018-02" db="EMBL/GenBank/DDBJ databases">
        <title>Insights into the biology of acidophilic members of the Acidiferrobacteraceae family derived from comparative genomic analyses.</title>
        <authorList>
            <person name="Issotta F."/>
            <person name="Thyssen C."/>
            <person name="Mena C."/>
            <person name="Moya A."/>
            <person name="Bellenberg S."/>
            <person name="Sproer C."/>
            <person name="Covarrubias P.C."/>
            <person name="Sand W."/>
            <person name="Quatrini R."/>
            <person name="Vera M."/>
        </authorList>
    </citation>
    <scope>NUCLEOTIDE SEQUENCE [LARGE SCALE GENOMIC DNA]</scope>
    <source>
        <strain evidence="5">m-1</strain>
    </source>
</reference>
<dbReference type="CDD" id="cd01949">
    <property type="entry name" value="GGDEF"/>
    <property type="match status" value="1"/>
</dbReference>
<keyword evidence="5" id="KW-1185">Reference proteome</keyword>
<dbReference type="PANTHER" id="PTHR33121:SF79">
    <property type="entry name" value="CYCLIC DI-GMP PHOSPHODIESTERASE PDED-RELATED"/>
    <property type="match status" value="1"/>
</dbReference>
<dbReference type="EMBL" id="PSYR01000002">
    <property type="protein sequence ID" value="RCN56106.1"/>
    <property type="molecule type" value="Genomic_DNA"/>
</dbReference>
<evidence type="ECO:0000256" key="1">
    <source>
        <dbReference type="ARBA" id="ARBA00001946"/>
    </source>
</evidence>
<dbReference type="InterPro" id="IPR001633">
    <property type="entry name" value="EAL_dom"/>
</dbReference>
<name>A0A368HCF0_9GAMM</name>
<evidence type="ECO:0000259" key="2">
    <source>
        <dbReference type="PROSITE" id="PS50883"/>
    </source>
</evidence>
<comment type="caution">
    <text evidence="4">The sequence shown here is derived from an EMBL/GenBank/DDBJ whole genome shotgun (WGS) entry which is preliminary data.</text>
</comment>
<dbReference type="SUPFAM" id="SSF141868">
    <property type="entry name" value="EAL domain-like"/>
    <property type="match status" value="1"/>
</dbReference>
<dbReference type="InterPro" id="IPR000160">
    <property type="entry name" value="GGDEF_dom"/>
</dbReference>
<dbReference type="InterPro" id="IPR043128">
    <property type="entry name" value="Rev_trsase/Diguanyl_cyclase"/>
</dbReference>
<dbReference type="PROSITE" id="PS50887">
    <property type="entry name" value="GGDEF"/>
    <property type="match status" value="1"/>
</dbReference>
<feature type="domain" description="GGDEF" evidence="3">
    <location>
        <begin position="296"/>
        <end position="430"/>
    </location>
</feature>
<accession>A0A368HCF0</accession>
<dbReference type="GO" id="GO:0071111">
    <property type="term" value="F:cyclic-guanylate-specific phosphodiesterase activity"/>
    <property type="evidence" value="ECO:0007669"/>
    <property type="project" value="InterPro"/>
</dbReference>
<dbReference type="InterPro" id="IPR050706">
    <property type="entry name" value="Cyclic-di-GMP_PDE-like"/>
</dbReference>
<comment type="cofactor">
    <cofactor evidence="1">
        <name>Mg(2+)</name>
        <dbReference type="ChEBI" id="CHEBI:18420"/>
    </cofactor>
</comment>
<dbReference type="CDD" id="cd01948">
    <property type="entry name" value="EAL"/>
    <property type="match status" value="1"/>
</dbReference>
<dbReference type="FunFam" id="3.30.70.270:FF:000001">
    <property type="entry name" value="Diguanylate cyclase domain protein"/>
    <property type="match status" value="1"/>
</dbReference>
<gene>
    <name evidence="4" type="ORF">C4900_09570</name>
</gene>
<dbReference type="Gene3D" id="3.20.20.450">
    <property type="entry name" value="EAL domain"/>
    <property type="match status" value="1"/>
</dbReference>
<dbReference type="NCBIfam" id="TIGR00254">
    <property type="entry name" value="GGDEF"/>
    <property type="match status" value="1"/>
</dbReference>
<proteinExistence type="predicted"/>
<dbReference type="Gene3D" id="3.30.70.270">
    <property type="match status" value="1"/>
</dbReference>
<evidence type="ECO:0000313" key="5">
    <source>
        <dbReference type="Proteomes" id="UP000253250"/>
    </source>
</evidence>
<dbReference type="SUPFAM" id="SSF55073">
    <property type="entry name" value="Nucleotide cyclase"/>
    <property type="match status" value="1"/>
</dbReference>
<dbReference type="Pfam" id="PF00990">
    <property type="entry name" value="GGDEF"/>
    <property type="match status" value="1"/>
</dbReference>
<sequence length="686" mass="74925">MATVMKNVLHTGNLGWARAEGCRWTGLWCGVDGTSVSSCAYGDRMRQPFPESRAILSNRVYNGSCSPILIPGARLTVADPLADAAVQAEREALTAALLQAAARLARGQDAEGILRPFCEALVAASRHIRLAWMWLGPPDTAIICPIYAVGPAEEYARALILGADEATRALSPGLRALASGSPVMAIIRSDPAFAPWRDEAVRHGLEVSASFPFGEADDNQRGLVAIYADQADYFTRLGLNPFVAFQHLAQVALTQAALRERLNMLATLDCLTGLLNRGAMQAALERYHTHAERRQQAYCLLLLDIDRFKLINDGYGHGVGDGVIRDVAKILQELLRAEDRVGRWGGEEFLCLLPDTDCAAGSRVAEDLRARIMGHTFAAGVARTARATVSLGLACFPTDGDNLEELLNHADMGLYEAKRDGRNRLARASDKGRGLFATAQQLEIALASGQVRPAYQPIVALADGRVVAKEALARIVTVQGVLEAQHFIEAADRFQWLHRLDHDMICQVIEDCATSCKAQGPAIAYFVNVSTDLLHHPDRVQELLDRITHTTLPYADIDKPLVIEITERQFLGDFDAVRRTLAPFLAFGIRLALDDFGSGYSSFRYLAELPFAFVKLDHALVNRVQTAQGRRILRGLQDLAADLGFRTIAEGVEDEACADALAAIGIDWAQGYYFAAPRFENTHGAW</sequence>
<dbReference type="InterPro" id="IPR029787">
    <property type="entry name" value="Nucleotide_cyclase"/>
</dbReference>
<organism evidence="4 5">
    <name type="scientific">Acidiferrobacter thiooxydans</name>
    <dbReference type="NCBI Taxonomy" id="163359"/>
    <lineage>
        <taxon>Bacteria</taxon>
        <taxon>Pseudomonadati</taxon>
        <taxon>Pseudomonadota</taxon>
        <taxon>Gammaproteobacteria</taxon>
        <taxon>Acidiferrobacterales</taxon>
        <taxon>Acidiferrobacteraceae</taxon>
        <taxon>Acidiferrobacter</taxon>
    </lineage>
</organism>
<evidence type="ECO:0008006" key="6">
    <source>
        <dbReference type="Google" id="ProtNLM"/>
    </source>
</evidence>
<dbReference type="PANTHER" id="PTHR33121">
    <property type="entry name" value="CYCLIC DI-GMP PHOSPHODIESTERASE PDEF"/>
    <property type="match status" value="1"/>
</dbReference>
<protein>
    <recommendedName>
        <fullName evidence="6">Bifunctional diguanylate cyclase/phosphodiesterase</fullName>
    </recommendedName>
</protein>